<dbReference type="InterPro" id="IPR011050">
    <property type="entry name" value="Pectin_lyase_fold/virulence"/>
</dbReference>
<dbReference type="Gene3D" id="2.160.20.10">
    <property type="entry name" value="Single-stranded right-handed beta-helix, Pectin lyase-like"/>
    <property type="match status" value="1"/>
</dbReference>
<evidence type="ECO:0000259" key="2">
    <source>
        <dbReference type="Pfam" id="PF13229"/>
    </source>
</evidence>
<accession>A0A1G2QEX7</accession>
<dbReference type="SUPFAM" id="SSF51126">
    <property type="entry name" value="Pectin lyase-like"/>
    <property type="match status" value="1"/>
</dbReference>
<protein>
    <recommendedName>
        <fullName evidence="2">Right handed beta helix domain-containing protein</fullName>
    </recommendedName>
</protein>
<evidence type="ECO:0000313" key="4">
    <source>
        <dbReference type="Proteomes" id="UP000176222"/>
    </source>
</evidence>
<dbReference type="InterPro" id="IPR006626">
    <property type="entry name" value="PbH1"/>
</dbReference>
<evidence type="ECO:0000256" key="1">
    <source>
        <dbReference type="SAM" id="Phobius"/>
    </source>
</evidence>
<dbReference type="InterPro" id="IPR039448">
    <property type="entry name" value="Beta_helix"/>
</dbReference>
<proteinExistence type="predicted"/>
<gene>
    <name evidence="3" type="ORF">A2370_03035</name>
</gene>
<comment type="caution">
    <text evidence="3">The sequence shown here is derived from an EMBL/GenBank/DDBJ whole genome shotgun (WGS) entry which is preliminary data.</text>
</comment>
<dbReference type="PANTHER" id="PTHR40050">
    <property type="entry name" value="INNER SPORE COAT PROTEIN H"/>
    <property type="match status" value="1"/>
</dbReference>
<dbReference type="AlphaFoldDB" id="A0A1G2QEX7"/>
<dbReference type="STRING" id="1802436.A2370_03035"/>
<evidence type="ECO:0000313" key="3">
    <source>
        <dbReference type="EMBL" id="OHA59134.1"/>
    </source>
</evidence>
<dbReference type="EMBL" id="MHTH01000005">
    <property type="protein sequence ID" value="OHA59134.1"/>
    <property type="molecule type" value="Genomic_DNA"/>
</dbReference>
<dbReference type="Pfam" id="PF08757">
    <property type="entry name" value="CotH"/>
    <property type="match status" value="1"/>
</dbReference>
<keyword evidence="1" id="KW-0812">Transmembrane</keyword>
<name>A0A1G2QEX7_9BACT</name>
<dbReference type="SMART" id="SM00710">
    <property type="entry name" value="PbH1"/>
    <property type="match status" value="4"/>
</dbReference>
<dbReference type="InterPro" id="IPR014867">
    <property type="entry name" value="Spore_coat_CotH_CotH2/3/7"/>
</dbReference>
<dbReference type="Proteomes" id="UP000176222">
    <property type="component" value="Unassembled WGS sequence"/>
</dbReference>
<feature type="domain" description="Right handed beta helix" evidence="2">
    <location>
        <begin position="567"/>
        <end position="713"/>
    </location>
</feature>
<reference evidence="3 4" key="1">
    <citation type="journal article" date="2016" name="Nat. Commun.">
        <title>Thousands of microbial genomes shed light on interconnected biogeochemical processes in an aquifer system.</title>
        <authorList>
            <person name="Anantharaman K."/>
            <person name="Brown C.T."/>
            <person name="Hug L.A."/>
            <person name="Sharon I."/>
            <person name="Castelle C.J."/>
            <person name="Probst A.J."/>
            <person name="Thomas B.C."/>
            <person name="Singh A."/>
            <person name="Wilkins M.J."/>
            <person name="Karaoz U."/>
            <person name="Brodie E.L."/>
            <person name="Williams K.H."/>
            <person name="Hubbard S.S."/>
            <person name="Banfield J.F."/>
        </authorList>
    </citation>
    <scope>NUCLEOTIDE SEQUENCE [LARGE SCALE GENOMIC DNA]</scope>
</reference>
<dbReference type="Pfam" id="PF13229">
    <property type="entry name" value="Beta_helix"/>
    <property type="match status" value="1"/>
</dbReference>
<dbReference type="InterPro" id="IPR012334">
    <property type="entry name" value="Pectin_lyas_fold"/>
</dbReference>
<keyword evidence="1" id="KW-1133">Transmembrane helix</keyword>
<dbReference type="PANTHER" id="PTHR40050:SF1">
    <property type="entry name" value="INNER SPORE COAT PROTEIN H"/>
    <property type="match status" value="1"/>
</dbReference>
<organism evidence="3 4">
    <name type="scientific">Candidatus Vogelbacteria bacterium RIFOXYB1_FULL_42_16</name>
    <dbReference type="NCBI Taxonomy" id="1802436"/>
    <lineage>
        <taxon>Bacteria</taxon>
        <taxon>Candidatus Vogeliibacteriota</taxon>
    </lineage>
</organism>
<keyword evidence="1" id="KW-0472">Membrane</keyword>
<sequence>MSLARRKRKKLILTIITISILVLVFLFPLAYHYRIVLIRHPLVAQLVPLYRSLIKFPDLLFLPRYAFFDSQLETYKINISIKDIRRLDMALPVPFSGGELEDDNKVWVSADFKTDDYQDRVKIRYRGTIANHWNSYKKSFLVKFPKDHLFKGMRELNLVIPDDRLYFIEPLNNYRAKKLDLIVPDSSNVKVSINGVDHGVYLVFEHWTQEWLEKQPVSNNSLILGIGQSIVGTSTSSIFTPEGIVYWNSWNSDAPDLDAVKALNEIISKTDDETFKKLIPHLVSIDEILAFNVVSMLSGEFHGAGDSPSGANNTMMVFDKLIGKFRPIPYNVAISDLNNSYKEMPTSLERRILAIPEWKEDRDRLLKDYLNNNKEDDLRFIESWISKYNNDFLADQSKLSNNLTYLKDINQLKKMVKFYQDEALKHLNDKYPLIFIIKEPLNLPVNFNYLFQVALSPEQFVKQNPEFSLNDSGLVLESGFHYFFRTIIIPAKTKLTIMPGAVLVMGPKVSFVSYSPIQAIGTAVEPIKILPASLEPWGNFVVIDTGRQKNTFDRIFISTGSESTVNGIFISGTLSFHGSDVKLTNSFLENAQGDDTLNIKSAEGIVVGNTFVSNSSDAVDLDFPGSETIIENNEFFNNGGDAVDLSWSDVLIKNNIMIGSGDKGISVGERSHPIIIGNLIAKNVIGVAIKDLSTTTMDSNIIIKNKIGLAAYEKKEWFGGGQAYVKNGVLWGNENEIQKDELSKIDISNSVVRTKPVLLNWPKKIRDLIE</sequence>
<feature type="transmembrane region" description="Helical" evidence="1">
    <location>
        <begin position="12"/>
        <end position="31"/>
    </location>
</feature>